<dbReference type="EMBL" id="JACJUU010000001">
    <property type="protein sequence ID" value="MBC2768579.1"/>
    <property type="molecule type" value="Genomic_DNA"/>
</dbReference>
<dbReference type="InterPro" id="IPR010982">
    <property type="entry name" value="Lambda_DNA-bd_dom_sf"/>
</dbReference>
<gene>
    <name evidence="1" type="ORF">GTU67_01450</name>
</gene>
<dbReference type="Pfam" id="PF15943">
    <property type="entry name" value="YdaS_toxin"/>
    <property type="match status" value="1"/>
</dbReference>
<sequence>MNAINKAIEIAGSASALAREIGVSTQAICFYRDGKRRLPVEKCSAIERATKGAVTRQELRPDDWAQIWPELVTSPPPNAEVVHG</sequence>
<comment type="caution">
    <text evidence="1">The sequence shown here is derived from an EMBL/GenBank/DDBJ whole genome shotgun (WGS) entry which is preliminary data.</text>
</comment>
<evidence type="ECO:0000313" key="2">
    <source>
        <dbReference type="Proteomes" id="UP000545386"/>
    </source>
</evidence>
<proteinExistence type="predicted"/>
<dbReference type="InterPro" id="IPR031856">
    <property type="entry name" value="YdaS_toxin-like"/>
</dbReference>
<dbReference type="Proteomes" id="UP000545386">
    <property type="component" value="Unassembled WGS sequence"/>
</dbReference>
<dbReference type="RefSeq" id="WP_185778414.1">
    <property type="nucleotide sequence ID" value="NZ_JACJUU010000001.1"/>
</dbReference>
<keyword evidence="2" id="KW-1185">Reference proteome</keyword>
<protein>
    <submittedName>
        <fullName evidence="1">Helix-turn-helix domain-containing protein</fullName>
    </submittedName>
</protein>
<evidence type="ECO:0000313" key="1">
    <source>
        <dbReference type="EMBL" id="MBC2768579.1"/>
    </source>
</evidence>
<dbReference type="GO" id="GO:0003677">
    <property type="term" value="F:DNA binding"/>
    <property type="evidence" value="ECO:0007669"/>
    <property type="project" value="InterPro"/>
</dbReference>
<dbReference type="SUPFAM" id="SSF47413">
    <property type="entry name" value="lambda repressor-like DNA-binding domains"/>
    <property type="match status" value="1"/>
</dbReference>
<dbReference type="AlphaFoldDB" id="A0A842HIV2"/>
<organism evidence="1 2">
    <name type="scientific">Pusillimonas minor</name>
    <dbReference type="NCBI Taxonomy" id="2697024"/>
    <lineage>
        <taxon>Bacteria</taxon>
        <taxon>Pseudomonadati</taxon>
        <taxon>Pseudomonadota</taxon>
        <taxon>Betaproteobacteria</taxon>
        <taxon>Burkholderiales</taxon>
        <taxon>Alcaligenaceae</taxon>
        <taxon>Pusillimonas</taxon>
    </lineage>
</organism>
<dbReference type="Gene3D" id="1.10.260.40">
    <property type="entry name" value="lambda repressor-like DNA-binding domains"/>
    <property type="match status" value="1"/>
</dbReference>
<accession>A0A842HIV2</accession>
<reference evidence="1 2" key="1">
    <citation type="submission" date="2020-08" db="EMBL/GenBank/DDBJ databases">
        <title>Paraeoetvoesia sp. YC-7-48 draft genome sequence.</title>
        <authorList>
            <person name="Yao L."/>
        </authorList>
    </citation>
    <scope>NUCLEOTIDE SEQUENCE [LARGE SCALE GENOMIC DNA]</scope>
    <source>
        <strain evidence="2">YC-7-48</strain>
    </source>
</reference>
<name>A0A842HIV2_9BURK</name>